<organism evidence="2 3">
    <name type="scientific">Stylosanthes scabra</name>
    <dbReference type="NCBI Taxonomy" id="79078"/>
    <lineage>
        <taxon>Eukaryota</taxon>
        <taxon>Viridiplantae</taxon>
        <taxon>Streptophyta</taxon>
        <taxon>Embryophyta</taxon>
        <taxon>Tracheophyta</taxon>
        <taxon>Spermatophyta</taxon>
        <taxon>Magnoliopsida</taxon>
        <taxon>eudicotyledons</taxon>
        <taxon>Gunneridae</taxon>
        <taxon>Pentapetalae</taxon>
        <taxon>rosids</taxon>
        <taxon>fabids</taxon>
        <taxon>Fabales</taxon>
        <taxon>Fabaceae</taxon>
        <taxon>Papilionoideae</taxon>
        <taxon>50 kb inversion clade</taxon>
        <taxon>dalbergioids sensu lato</taxon>
        <taxon>Dalbergieae</taxon>
        <taxon>Pterocarpus clade</taxon>
        <taxon>Stylosanthes</taxon>
    </lineage>
</organism>
<name>A0ABU6QWL0_9FABA</name>
<keyword evidence="1" id="KW-0812">Transmembrane</keyword>
<dbReference type="Proteomes" id="UP001341840">
    <property type="component" value="Unassembled WGS sequence"/>
</dbReference>
<keyword evidence="1" id="KW-1133">Transmembrane helix</keyword>
<accession>A0ABU6QWL0</accession>
<feature type="transmembrane region" description="Helical" evidence="1">
    <location>
        <begin position="6"/>
        <end position="31"/>
    </location>
</feature>
<reference evidence="2 3" key="1">
    <citation type="journal article" date="2023" name="Plants (Basel)">
        <title>Bridging the Gap: Combining Genomics and Transcriptomics Approaches to Understand Stylosanthes scabra, an Orphan Legume from the Brazilian Caatinga.</title>
        <authorList>
            <person name="Ferreira-Neto J.R.C."/>
            <person name="da Silva M.D."/>
            <person name="Binneck E."/>
            <person name="de Melo N.F."/>
            <person name="da Silva R.H."/>
            <person name="de Melo A.L.T.M."/>
            <person name="Pandolfi V."/>
            <person name="Bustamante F.O."/>
            <person name="Brasileiro-Vidal A.C."/>
            <person name="Benko-Iseppon A.M."/>
        </authorList>
    </citation>
    <scope>NUCLEOTIDE SEQUENCE [LARGE SCALE GENOMIC DNA]</scope>
    <source>
        <tissue evidence="2">Leaves</tissue>
    </source>
</reference>
<feature type="non-terminal residue" evidence="2">
    <location>
        <position position="1"/>
    </location>
</feature>
<evidence type="ECO:0000313" key="3">
    <source>
        <dbReference type="Proteomes" id="UP001341840"/>
    </source>
</evidence>
<proteinExistence type="predicted"/>
<comment type="caution">
    <text evidence="2">The sequence shown here is derived from an EMBL/GenBank/DDBJ whole genome shotgun (WGS) entry which is preliminary data.</text>
</comment>
<evidence type="ECO:0000256" key="1">
    <source>
        <dbReference type="SAM" id="Phobius"/>
    </source>
</evidence>
<sequence length="78" mass="8552">TLCNYLLIEFSILILYVWFSIGYCDCSYFALFSAFRMTRNGQTSTQGSAPTAAGSTAGNLSQLLLCSSFRKVSKKNSS</sequence>
<evidence type="ECO:0000313" key="2">
    <source>
        <dbReference type="EMBL" id="MED6116163.1"/>
    </source>
</evidence>
<keyword evidence="1" id="KW-0472">Membrane</keyword>
<dbReference type="EMBL" id="JASCZI010002418">
    <property type="protein sequence ID" value="MED6116163.1"/>
    <property type="molecule type" value="Genomic_DNA"/>
</dbReference>
<keyword evidence="3" id="KW-1185">Reference proteome</keyword>
<gene>
    <name evidence="2" type="ORF">PIB30_097636</name>
</gene>
<protein>
    <submittedName>
        <fullName evidence="2">Uncharacterized protein</fullName>
    </submittedName>
</protein>